<name>A0A7S1GU55_HEMAN</name>
<feature type="region of interest" description="Disordered" evidence="1">
    <location>
        <begin position="190"/>
        <end position="209"/>
    </location>
</feature>
<feature type="region of interest" description="Disordered" evidence="1">
    <location>
        <begin position="255"/>
        <end position="283"/>
    </location>
</feature>
<evidence type="ECO:0000256" key="2">
    <source>
        <dbReference type="SAM" id="Phobius"/>
    </source>
</evidence>
<keyword evidence="2" id="KW-1133">Transmembrane helix</keyword>
<dbReference type="EMBL" id="HBFX01008056">
    <property type="protein sequence ID" value="CAD8950321.1"/>
    <property type="molecule type" value="Transcribed_RNA"/>
</dbReference>
<dbReference type="AlphaFoldDB" id="A0A7S1GU55"/>
<proteinExistence type="predicted"/>
<organism evidence="3">
    <name type="scientific">Hemiselmis andersenii</name>
    <name type="common">Cryptophyte alga</name>
    <dbReference type="NCBI Taxonomy" id="464988"/>
    <lineage>
        <taxon>Eukaryota</taxon>
        <taxon>Cryptophyceae</taxon>
        <taxon>Cryptomonadales</taxon>
        <taxon>Hemiselmidaceae</taxon>
        <taxon>Hemiselmis</taxon>
    </lineage>
</organism>
<evidence type="ECO:0000256" key="1">
    <source>
        <dbReference type="SAM" id="MobiDB-lite"/>
    </source>
</evidence>
<feature type="transmembrane region" description="Helical" evidence="2">
    <location>
        <begin position="42"/>
        <end position="61"/>
    </location>
</feature>
<feature type="compositionally biased region" description="Polar residues" evidence="1">
    <location>
        <begin position="256"/>
        <end position="283"/>
    </location>
</feature>
<sequence length="542" mass="60412">MRPHWTFVLAEAVLPWLDAACFLGTATLAYKNRAHHARNIAVWGLLVNSVVHATACIGSMASGMHSPPISDSQILLVGARICLSMSMAFESVRLAIWSDVFVVLHLTCSAYYKPVTDYANLFFGALAFSWAAAAYTALSNHRETLRKARELVEPDKRLYDQVWEEIWRDPREVDALTELRSVVLRTDHSVGPPRQLNRQRPRSSHQSPSCRIIQSMGMCQEPGQATEGVLGYLMSFMFCKTEEDAIANMDAHMDTEASSSPQNSMNNAFSSPHTLSSTGSAGSITLNHMDSNTSFGSSGRFLPRDDSFATTSSSGYSGASMDVFAPFESVGGVHGLSSKARTLPGTVDRHRPVRSLDQLFTQAVGLDSKLRVKVQQWALESEGMFAVGMPDGRSILMQWEHICHDESMLSSVKWGKIKKGKRAIEKLLRSHKGDVSLLVDVCRQSIMFDSATQLLRCLRAIAADKDVVIERVKNRLHPDYNTKISAGYRDCLVNLRIVTDATCRMGIEGHVCEVQLILRKYWELKSEEGHKRYVVFRNFRGE</sequence>
<keyword evidence="2" id="KW-0812">Transmembrane</keyword>
<accession>A0A7S1GU55</accession>
<gene>
    <name evidence="3" type="ORF">HAND00432_LOCUS4840</name>
</gene>
<keyword evidence="2" id="KW-0472">Membrane</keyword>
<evidence type="ECO:0000313" key="3">
    <source>
        <dbReference type="EMBL" id="CAD8950321.1"/>
    </source>
</evidence>
<feature type="transmembrane region" description="Helical" evidence="2">
    <location>
        <begin position="12"/>
        <end position="30"/>
    </location>
</feature>
<feature type="transmembrane region" description="Helical" evidence="2">
    <location>
        <begin position="94"/>
        <end position="112"/>
    </location>
</feature>
<reference evidence="3" key="1">
    <citation type="submission" date="2021-01" db="EMBL/GenBank/DDBJ databases">
        <authorList>
            <person name="Corre E."/>
            <person name="Pelletier E."/>
            <person name="Niang G."/>
            <person name="Scheremetjew M."/>
            <person name="Finn R."/>
            <person name="Kale V."/>
            <person name="Holt S."/>
            <person name="Cochrane G."/>
            <person name="Meng A."/>
            <person name="Brown T."/>
            <person name="Cohen L."/>
        </authorList>
    </citation>
    <scope>NUCLEOTIDE SEQUENCE</scope>
    <source>
        <strain evidence="3">CCMP644</strain>
    </source>
</reference>
<feature type="transmembrane region" description="Helical" evidence="2">
    <location>
        <begin position="118"/>
        <end position="138"/>
    </location>
</feature>
<protein>
    <submittedName>
        <fullName evidence="3">Uncharacterized protein</fullName>
    </submittedName>
</protein>